<organism evidence="1 2">
    <name type="scientific">Panagrellus redivivus</name>
    <name type="common">Microworm</name>
    <dbReference type="NCBI Taxonomy" id="6233"/>
    <lineage>
        <taxon>Eukaryota</taxon>
        <taxon>Metazoa</taxon>
        <taxon>Ecdysozoa</taxon>
        <taxon>Nematoda</taxon>
        <taxon>Chromadorea</taxon>
        <taxon>Rhabditida</taxon>
        <taxon>Tylenchina</taxon>
        <taxon>Panagrolaimomorpha</taxon>
        <taxon>Panagrolaimoidea</taxon>
        <taxon>Panagrolaimidae</taxon>
        <taxon>Panagrellus</taxon>
    </lineage>
</organism>
<accession>A0A7E4ZT57</accession>
<sequence>MRGNTNEQVPSTLKKAIKRLRLLRLFFRSTPKGGRKSILCELSRFTPSNQQLDKHIEGDVDHGLVTALYQLKEAAFLGCQQLNDRRKAKVLQKEWENVARGLDRIFMTSFAIFTKSS</sequence>
<reference evidence="1" key="1">
    <citation type="journal article" date="2013" name="Genetics">
        <title>The draft genome and transcriptome of Panagrellus redivivus are shaped by the harsh demands of a free-living lifestyle.</title>
        <authorList>
            <person name="Srinivasan J."/>
            <person name="Dillman A.R."/>
            <person name="Macchietto M.G."/>
            <person name="Heikkinen L."/>
            <person name="Lakso M."/>
            <person name="Fracchia K.M."/>
            <person name="Antoshechkin I."/>
            <person name="Mortazavi A."/>
            <person name="Wong G."/>
            <person name="Sternberg P.W."/>
        </authorList>
    </citation>
    <scope>NUCLEOTIDE SEQUENCE [LARGE SCALE GENOMIC DNA]</scope>
    <source>
        <strain evidence="1">MT8872</strain>
    </source>
</reference>
<evidence type="ECO:0000313" key="2">
    <source>
        <dbReference type="WBParaSite" id="Pan_g15979.t1"/>
    </source>
</evidence>
<reference evidence="2" key="2">
    <citation type="submission" date="2020-10" db="UniProtKB">
        <authorList>
            <consortium name="WormBaseParasite"/>
        </authorList>
    </citation>
    <scope>IDENTIFICATION</scope>
</reference>
<keyword evidence="1" id="KW-1185">Reference proteome</keyword>
<proteinExistence type="predicted"/>
<dbReference type="GO" id="GO:0016020">
    <property type="term" value="C:membrane"/>
    <property type="evidence" value="ECO:0007669"/>
    <property type="project" value="InterPro"/>
</dbReference>
<evidence type="ECO:0000313" key="1">
    <source>
        <dbReference type="Proteomes" id="UP000492821"/>
    </source>
</evidence>
<dbReference type="Proteomes" id="UP000492821">
    <property type="component" value="Unassembled WGS sequence"/>
</dbReference>
<dbReference type="SUPFAM" id="SSF90112">
    <property type="entry name" value="Neurotransmitter-gated ion-channel transmembrane pore"/>
    <property type="match status" value="1"/>
</dbReference>
<dbReference type="GO" id="GO:0006811">
    <property type="term" value="P:monoatomic ion transport"/>
    <property type="evidence" value="ECO:0007669"/>
    <property type="project" value="InterPro"/>
</dbReference>
<protein>
    <submittedName>
        <fullName evidence="2">Rx_N domain-containing protein</fullName>
    </submittedName>
</protein>
<name>A0A7E4ZT57_PANRE</name>
<dbReference type="AlphaFoldDB" id="A0A7E4ZT57"/>
<dbReference type="WBParaSite" id="Pan_g15979.t1">
    <property type="protein sequence ID" value="Pan_g15979.t1"/>
    <property type="gene ID" value="Pan_g15979"/>
</dbReference>
<dbReference type="InterPro" id="IPR036719">
    <property type="entry name" value="Neuro-gated_channel_TM_sf"/>
</dbReference>